<dbReference type="InterPro" id="IPR008319">
    <property type="entry name" value="GyrI-like_CCH_Lin2189-like"/>
</dbReference>
<reference evidence="2" key="1">
    <citation type="submission" date="2022-01" db="EMBL/GenBank/DDBJ databases">
        <authorList>
            <person name="Criscuolo A."/>
        </authorList>
    </citation>
    <scope>NUCLEOTIDE SEQUENCE</scope>
    <source>
        <strain evidence="2">CIP111892</strain>
    </source>
</reference>
<proteinExistence type="predicted"/>
<dbReference type="InterPro" id="IPR029442">
    <property type="entry name" value="GyrI-like"/>
</dbReference>
<dbReference type="Pfam" id="PF06445">
    <property type="entry name" value="GyrI-like"/>
    <property type="match status" value="1"/>
</dbReference>
<evidence type="ECO:0000313" key="3">
    <source>
        <dbReference type="Proteomes" id="UP000838324"/>
    </source>
</evidence>
<dbReference type="SUPFAM" id="SSF55136">
    <property type="entry name" value="Probable bacterial effector-binding domain"/>
    <property type="match status" value="1"/>
</dbReference>
<sequence>MDKMDYKKTNKELYQPKTEPGIIDVPAMTFIQVNGHGNPNDPEGEYQKAVETLYALSYTIKMSPKNGPAPHGYFEYVVPPLEGLWWQEGLRGVDLTSKDTFSWTAMIRQPDFVNEQVFATAVEAVKRKKPQVDVSKAGLVTFTEGLCVQCMHIGSFDNEPATVAKMNSYIAEHDLLCDLSDARRHHEIYLSDPRKTETAKLKTILRHPVRKA</sequence>
<gene>
    <name evidence="2" type="ORF">PAECIP111892_02143</name>
</gene>
<feature type="domain" description="GyrI-like small molecule binding" evidence="1">
    <location>
        <begin position="19"/>
        <end position="208"/>
    </location>
</feature>
<dbReference type="Proteomes" id="UP000838324">
    <property type="component" value="Unassembled WGS sequence"/>
</dbReference>
<accession>A0ABM9BVU3</accession>
<evidence type="ECO:0000259" key="1">
    <source>
        <dbReference type="Pfam" id="PF06445"/>
    </source>
</evidence>
<name>A0ABM9BVU3_9BACL</name>
<dbReference type="RefSeq" id="WP_236332621.1">
    <property type="nucleotide sequence ID" value="NZ_CAKMMG010000001.1"/>
</dbReference>
<organism evidence="2 3">
    <name type="scientific">Paenibacillus auburnensis</name>
    <dbReference type="NCBI Taxonomy" id="2905649"/>
    <lineage>
        <taxon>Bacteria</taxon>
        <taxon>Bacillati</taxon>
        <taxon>Bacillota</taxon>
        <taxon>Bacilli</taxon>
        <taxon>Bacillales</taxon>
        <taxon>Paenibacillaceae</taxon>
        <taxon>Paenibacillus</taxon>
    </lineage>
</organism>
<comment type="caution">
    <text evidence="2">The sequence shown here is derived from an EMBL/GenBank/DDBJ whole genome shotgun (WGS) entry which is preliminary data.</text>
</comment>
<dbReference type="InterPro" id="IPR011256">
    <property type="entry name" value="Reg_factor_effector_dom_sf"/>
</dbReference>
<keyword evidence="3" id="KW-1185">Reference proteome</keyword>
<evidence type="ECO:0000313" key="2">
    <source>
        <dbReference type="EMBL" id="CAH1195999.1"/>
    </source>
</evidence>
<dbReference type="Gene3D" id="3.20.80.10">
    <property type="entry name" value="Regulatory factor, effector binding domain"/>
    <property type="match status" value="1"/>
</dbReference>
<protein>
    <recommendedName>
        <fullName evidence="1">GyrI-like small molecule binding domain-containing protein</fullName>
    </recommendedName>
</protein>
<dbReference type="EMBL" id="CAKMMG010000001">
    <property type="protein sequence ID" value="CAH1195999.1"/>
    <property type="molecule type" value="Genomic_DNA"/>
</dbReference>
<dbReference type="PIRSF" id="PIRSF031644">
    <property type="entry name" value="UCP031644"/>
    <property type="match status" value="1"/>
</dbReference>